<feature type="signal peptide" evidence="1">
    <location>
        <begin position="1"/>
        <end position="24"/>
    </location>
</feature>
<dbReference type="AlphaFoldDB" id="A0A6I4RNF0"/>
<evidence type="ECO:0000313" key="2">
    <source>
        <dbReference type="EMBL" id="MWZ39934.1"/>
    </source>
</evidence>
<reference evidence="2 3" key="1">
    <citation type="submission" date="2019-06" db="EMBL/GenBank/DDBJ databases">
        <title>Phylogeography and genetic diversity of Francisella tularensis subsp. holarctica in France (1947-2018).</title>
        <authorList>
            <person name="Kevin M."/>
            <person name="Madani N."/>
            <person name="Maurin M."/>
        </authorList>
    </citation>
    <scope>NUCLEOTIDE SEQUENCE [LARGE SCALE GENOMIC DNA]</scope>
    <source>
        <strain evidence="2 3">ATCC 15482</strain>
    </source>
</reference>
<accession>A0A6I4RNF0</accession>
<proteinExistence type="predicted"/>
<dbReference type="EMBL" id="VJEZ01000006">
    <property type="protein sequence ID" value="MWZ39934.1"/>
    <property type="molecule type" value="Genomic_DNA"/>
</dbReference>
<name>A0A6I4RNF0_FRATU</name>
<comment type="caution">
    <text evidence="2">The sequence shown here is derived from an EMBL/GenBank/DDBJ whole genome shotgun (WGS) entry which is preliminary data.</text>
</comment>
<sequence>MQVMKIRKLSLIMSVFLFATATYANNHFGNNLAGCGLKFDPINLQDTANWKDKLIKNDDQSKLKTIHKSIQFNTTKRNYVISPLDTQLADSLPAVGKWMMVNTSSYNKPNLPQEIAAAWVYWRGAKDFLINGVAQPQSYTVEPINAVFVLEGFLTAKEANNHLINLFAQLGYSNTDSINHSGGYGVYFDGKLYPQLSGTPTNTNDVNVALTFEKDIADFADHFRLMGPYILHQNGTKKFIYAISISRESLWFKSSKINCGNLYISFRQAENTLITSVINELPTVKIYSASLDNYIEADSNFDTSTTGDHTRDSSFVSVFIVNKNN</sequence>
<evidence type="ECO:0000313" key="3">
    <source>
        <dbReference type="Proteomes" id="UP000469081"/>
    </source>
</evidence>
<gene>
    <name evidence="2" type="ORF">FNC33_05145</name>
</gene>
<evidence type="ECO:0000256" key="1">
    <source>
        <dbReference type="SAM" id="SignalP"/>
    </source>
</evidence>
<keyword evidence="1" id="KW-0732">Signal</keyword>
<organism evidence="2 3">
    <name type="scientific">Francisella tularensis</name>
    <dbReference type="NCBI Taxonomy" id="263"/>
    <lineage>
        <taxon>Bacteria</taxon>
        <taxon>Pseudomonadati</taxon>
        <taxon>Pseudomonadota</taxon>
        <taxon>Gammaproteobacteria</taxon>
        <taxon>Thiotrichales</taxon>
        <taxon>Francisellaceae</taxon>
        <taxon>Francisella</taxon>
    </lineage>
</organism>
<protein>
    <submittedName>
        <fullName evidence="2">Uncharacterized protein</fullName>
    </submittedName>
</protein>
<dbReference type="Proteomes" id="UP000469081">
    <property type="component" value="Unassembled WGS sequence"/>
</dbReference>
<feature type="chain" id="PRO_5026296696" evidence="1">
    <location>
        <begin position="25"/>
        <end position="325"/>
    </location>
</feature>